<organism evidence="3 4">
    <name type="scientific">Trichonephila inaurata madagascariensis</name>
    <dbReference type="NCBI Taxonomy" id="2747483"/>
    <lineage>
        <taxon>Eukaryota</taxon>
        <taxon>Metazoa</taxon>
        <taxon>Ecdysozoa</taxon>
        <taxon>Arthropoda</taxon>
        <taxon>Chelicerata</taxon>
        <taxon>Arachnida</taxon>
        <taxon>Araneae</taxon>
        <taxon>Araneomorphae</taxon>
        <taxon>Entelegynae</taxon>
        <taxon>Araneoidea</taxon>
        <taxon>Nephilidae</taxon>
        <taxon>Trichonephila</taxon>
        <taxon>Trichonephila inaurata</taxon>
    </lineage>
</organism>
<evidence type="ECO:0000313" key="4">
    <source>
        <dbReference type="Proteomes" id="UP000886998"/>
    </source>
</evidence>
<reference evidence="3" key="1">
    <citation type="submission" date="2020-08" db="EMBL/GenBank/DDBJ databases">
        <title>Multicomponent nature underlies the extraordinary mechanical properties of spider dragline silk.</title>
        <authorList>
            <person name="Kono N."/>
            <person name="Nakamura H."/>
            <person name="Mori M."/>
            <person name="Yoshida Y."/>
            <person name="Ohtoshi R."/>
            <person name="Malay A.D."/>
            <person name="Moran D.A.P."/>
            <person name="Tomita M."/>
            <person name="Numata K."/>
            <person name="Arakawa K."/>
        </authorList>
    </citation>
    <scope>NUCLEOTIDE SEQUENCE</scope>
</reference>
<evidence type="ECO:0000256" key="1">
    <source>
        <dbReference type="SAM" id="MobiDB-lite"/>
    </source>
</evidence>
<feature type="region of interest" description="Disordered" evidence="1">
    <location>
        <begin position="32"/>
        <end position="52"/>
    </location>
</feature>
<sequence>MIPLSHGATMTDIKKEFYRKDLQSLNEMKLIDSQSVSPSSRNTGLLRSDDRCENKENEEHSWTLQMKNQVPRLQKAIEIVKGMLDFELYYCENGRL</sequence>
<proteinExistence type="predicted"/>
<dbReference type="AlphaFoldDB" id="A0A8X7CCU7"/>
<feature type="compositionally biased region" description="Polar residues" evidence="1">
    <location>
        <begin position="32"/>
        <end position="45"/>
    </location>
</feature>
<comment type="caution">
    <text evidence="3">The sequence shown here is derived from an EMBL/GenBank/DDBJ whole genome shotgun (WGS) entry which is preliminary data.</text>
</comment>
<dbReference type="EMBL" id="BMAV01025203">
    <property type="protein sequence ID" value="GFS39492.1"/>
    <property type="molecule type" value="Genomic_DNA"/>
</dbReference>
<name>A0A8X7CCU7_9ARAC</name>
<dbReference type="EMBL" id="BMAV01013039">
    <property type="protein sequence ID" value="GFY60214.1"/>
    <property type="molecule type" value="Genomic_DNA"/>
</dbReference>
<evidence type="ECO:0000313" key="3">
    <source>
        <dbReference type="EMBL" id="GFY60214.1"/>
    </source>
</evidence>
<accession>A0A8X7CCU7</accession>
<dbReference type="Proteomes" id="UP000886998">
    <property type="component" value="Unassembled WGS sequence"/>
</dbReference>
<gene>
    <name evidence="3" type="ORF">TNIN_338121</name>
    <name evidence="2" type="ORF">TNIN_432661</name>
</gene>
<evidence type="ECO:0000313" key="2">
    <source>
        <dbReference type="EMBL" id="GFS39492.1"/>
    </source>
</evidence>
<keyword evidence="4" id="KW-1185">Reference proteome</keyword>
<protein>
    <submittedName>
        <fullName evidence="3">Uncharacterized protein</fullName>
    </submittedName>
</protein>